<dbReference type="OrthoDB" id="9808590at2"/>
<dbReference type="PANTHER" id="PTHR45825:SF11">
    <property type="entry name" value="ALPHA AMYLASE DOMAIN-CONTAINING PROTEIN"/>
    <property type="match status" value="1"/>
</dbReference>
<dbReference type="UniPathway" id="UPA00164"/>
<dbReference type="Proteomes" id="UP000242642">
    <property type="component" value="Unassembled WGS sequence"/>
</dbReference>
<evidence type="ECO:0000313" key="14">
    <source>
        <dbReference type="EMBL" id="SET21056.1"/>
    </source>
</evidence>
<dbReference type="InterPro" id="IPR001296">
    <property type="entry name" value="Glyco_trans_1"/>
</dbReference>
<dbReference type="RefSeq" id="WP_093319673.1">
    <property type="nucleotide sequence ID" value="NZ_FOHV01000011.1"/>
</dbReference>
<evidence type="ECO:0000256" key="10">
    <source>
        <dbReference type="ARBA" id="ARBA00031722"/>
    </source>
</evidence>
<evidence type="ECO:0000256" key="7">
    <source>
        <dbReference type="ARBA" id="ARBA00022676"/>
    </source>
</evidence>
<dbReference type="GO" id="GO:0009011">
    <property type="term" value="F:alpha-1,4-glucan glucosyltransferase (ADP-glucose donor) activity"/>
    <property type="evidence" value="ECO:0007669"/>
    <property type="project" value="UniProtKB-UniRule"/>
</dbReference>
<comment type="function">
    <text evidence="2 11">Synthesizes alpha-1,4-glucan chains using ADP-glucose.</text>
</comment>
<reference evidence="15" key="1">
    <citation type="submission" date="2016-10" db="EMBL/GenBank/DDBJ databases">
        <authorList>
            <person name="Varghese N."/>
            <person name="Submissions S."/>
        </authorList>
    </citation>
    <scope>NUCLEOTIDE SEQUENCE [LARGE SCALE GENOMIC DNA]</scope>
    <source>
        <strain evidence="15">DSM 18579</strain>
    </source>
</reference>
<organism evidence="14 15">
    <name type="scientific">Thorsellia anophelis DSM 18579</name>
    <dbReference type="NCBI Taxonomy" id="1123402"/>
    <lineage>
        <taxon>Bacteria</taxon>
        <taxon>Pseudomonadati</taxon>
        <taxon>Pseudomonadota</taxon>
        <taxon>Gammaproteobacteria</taxon>
        <taxon>Enterobacterales</taxon>
        <taxon>Thorselliaceae</taxon>
        <taxon>Thorsellia</taxon>
    </lineage>
</organism>
<dbReference type="AlphaFoldDB" id="A0A1I0CNJ2"/>
<evidence type="ECO:0000256" key="4">
    <source>
        <dbReference type="ARBA" id="ARBA00010281"/>
    </source>
</evidence>
<dbReference type="GO" id="GO:0005978">
    <property type="term" value="P:glycogen biosynthetic process"/>
    <property type="evidence" value="ECO:0007669"/>
    <property type="project" value="UniProtKB-UniRule"/>
</dbReference>
<dbReference type="GO" id="GO:0004373">
    <property type="term" value="F:alpha-1,4-glucan glucosyltransferase (UDP-glucose donor) activity"/>
    <property type="evidence" value="ECO:0007669"/>
    <property type="project" value="InterPro"/>
</dbReference>
<dbReference type="EC" id="2.4.1.21" evidence="5 11"/>
<protein>
    <recommendedName>
        <fullName evidence="6 11">Glycogen synthase</fullName>
        <ecNumber evidence="5 11">2.4.1.21</ecNumber>
    </recommendedName>
    <alternativeName>
        <fullName evidence="10 11">Starch [bacterial glycogen] synthase</fullName>
    </alternativeName>
</protein>
<sequence>MRVLHVCSEYYPLLKTGGLADVIGALPQALNQLGADSRILIPAFPAIWHGMKQADKVDKVTTFKTFAGEISLFYAELNGTSLYLIDAPYFYDRPGSPYHDSYQNAYPDNAIRFALLGYIACEIAKGLDGFWRPEIVNAHDWHAGIACAYLAYHGRPAKSVFTIHNLAYPGCFPKYYHQNGIEQATSLLELIGLPEHFFNIEGLEFHGQVSYLKAGVYFADHVTTVSPTYANEICSAEYGGGFDGLLQTKRANGQLSGILNGVDYQIWSPNSDTLIKQNYSAKNLDRKSDNKRALQDEFDLTIDSKSLIFAVVSRLSWQKGLDLVLAALPNIIQMKGQLVLLGTGEAHLQHAFEEIAKLYPDQVAVVIGYDEALAHRIIAGADVLFVPSRFEPCGLTQLYSLKYGTLPLVRRTGGLADSVVDTSIENLADNIATGFVFERETLEDFQQAIRRSFTLWNDNIKWKQVQKTAMDVDFSWEKAAKAYLELYRSL</sequence>
<evidence type="ECO:0000256" key="2">
    <source>
        <dbReference type="ARBA" id="ARBA00002764"/>
    </source>
</evidence>
<evidence type="ECO:0000256" key="3">
    <source>
        <dbReference type="ARBA" id="ARBA00004964"/>
    </source>
</evidence>
<dbReference type="Pfam" id="PF08323">
    <property type="entry name" value="Glyco_transf_5"/>
    <property type="match status" value="1"/>
</dbReference>
<dbReference type="PANTHER" id="PTHR45825">
    <property type="entry name" value="GRANULE-BOUND STARCH SYNTHASE 1, CHLOROPLASTIC/AMYLOPLASTIC"/>
    <property type="match status" value="1"/>
</dbReference>
<evidence type="ECO:0000259" key="12">
    <source>
        <dbReference type="Pfam" id="PF00534"/>
    </source>
</evidence>
<evidence type="ECO:0000256" key="8">
    <source>
        <dbReference type="ARBA" id="ARBA00022679"/>
    </source>
</evidence>
<dbReference type="Pfam" id="PF00534">
    <property type="entry name" value="Glycos_transf_1"/>
    <property type="match status" value="1"/>
</dbReference>
<feature type="domain" description="Starch synthase catalytic" evidence="13">
    <location>
        <begin position="2"/>
        <end position="247"/>
    </location>
</feature>
<dbReference type="NCBIfam" id="TIGR02095">
    <property type="entry name" value="glgA"/>
    <property type="match status" value="1"/>
</dbReference>
<feature type="domain" description="Glycosyl transferase family 1" evidence="12">
    <location>
        <begin position="297"/>
        <end position="458"/>
    </location>
</feature>
<evidence type="ECO:0000259" key="13">
    <source>
        <dbReference type="Pfam" id="PF08323"/>
    </source>
</evidence>
<dbReference type="SUPFAM" id="SSF53756">
    <property type="entry name" value="UDP-Glycosyltransferase/glycogen phosphorylase"/>
    <property type="match status" value="1"/>
</dbReference>
<evidence type="ECO:0000256" key="5">
    <source>
        <dbReference type="ARBA" id="ARBA00012588"/>
    </source>
</evidence>
<evidence type="ECO:0000256" key="6">
    <source>
        <dbReference type="ARBA" id="ARBA00019935"/>
    </source>
</evidence>
<dbReference type="FunFam" id="3.40.50.2000:FF:000011">
    <property type="entry name" value="Glycogen synthase"/>
    <property type="match status" value="1"/>
</dbReference>
<feature type="binding site" evidence="11">
    <location>
        <position position="15"/>
    </location>
    <ligand>
        <name>ADP-alpha-D-glucose</name>
        <dbReference type="ChEBI" id="CHEBI:57498"/>
    </ligand>
</feature>
<dbReference type="InterPro" id="IPR011835">
    <property type="entry name" value="GS/SS"/>
</dbReference>
<evidence type="ECO:0000256" key="11">
    <source>
        <dbReference type="HAMAP-Rule" id="MF_00484"/>
    </source>
</evidence>
<dbReference type="Gene3D" id="3.40.50.2000">
    <property type="entry name" value="Glycogen Phosphorylase B"/>
    <property type="match status" value="2"/>
</dbReference>
<keyword evidence="9 11" id="KW-0320">Glycogen biosynthesis</keyword>
<keyword evidence="8 11" id="KW-0808">Transferase</keyword>
<dbReference type="EMBL" id="FOHV01000011">
    <property type="protein sequence ID" value="SET21056.1"/>
    <property type="molecule type" value="Genomic_DNA"/>
</dbReference>
<dbReference type="InterPro" id="IPR013534">
    <property type="entry name" value="Starch_synth_cat_dom"/>
</dbReference>
<keyword evidence="15" id="KW-1185">Reference proteome</keyword>
<dbReference type="GO" id="GO:0005829">
    <property type="term" value="C:cytosol"/>
    <property type="evidence" value="ECO:0007669"/>
    <property type="project" value="TreeGrafter"/>
</dbReference>
<evidence type="ECO:0000256" key="1">
    <source>
        <dbReference type="ARBA" id="ARBA00001478"/>
    </source>
</evidence>
<evidence type="ECO:0000313" key="15">
    <source>
        <dbReference type="Proteomes" id="UP000242642"/>
    </source>
</evidence>
<evidence type="ECO:0000256" key="9">
    <source>
        <dbReference type="ARBA" id="ARBA00023056"/>
    </source>
</evidence>
<comment type="similarity">
    <text evidence="4 11">Belongs to the glycosyltransferase 1 family. Bacterial/plant glycogen synthase subfamily.</text>
</comment>
<dbReference type="CDD" id="cd03791">
    <property type="entry name" value="GT5_Glycogen_synthase_DULL1-like"/>
    <property type="match status" value="1"/>
</dbReference>
<name>A0A1I0CNJ2_9GAMM</name>
<gene>
    <name evidence="11" type="primary">glgA</name>
    <name evidence="14" type="ORF">SAMN02583745_01699</name>
</gene>
<keyword evidence="7 11" id="KW-0328">Glycosyltransferase</keyword>
<comment type="catalytic activity">
    <reaction evidence="1 11">
        <text>[(1-&gt;4)-alpha-D-glucosyl](n) + ADP-alpha-D-glucose = [(1-&gt;4)-alpha-D-glucosyl](n+1) + ADP + H(+)</text>
        <dbReference type="Rhea" id="RHEA:18189"/>
        <dbReference type="Rhea" id="RHEA-COMP:9584"/>
        <dbReference type="Rhea" id="RHEA-COMP:9587"/>
        <dbReference type="ChEBI" id="CHEBI:15378"/>
        <dbReference type="ChEBI" id="CHEBI:15444"/>
        <dbReference type="ChEBI" id="CHEBI:57498"/>
        <dbReference type="ChEBI" id="CHEBI:456216"/>
        <dbReference type="EC" id="2.4.1.21"/>
    </reaction>
</comment>
<dbReference type="NCBIfam" id="NF001899">
    <property type="entry name" value="PRK00654.1-2"/>
    <property type="match status" value="1"/>
</dbReference>
<dbReference type="HAMAP" id="MF_00484">
    <property type="entry name" value="Glycogen_synth"/>
    <property type="match status" value="1"/>
</dbReference>
<comment type="pathway">
    <text evidence="3 11">Glycan biosynthesis; glycogen biosynthesis.</text>
</comment>
<proteinExistence type="inferred from homology"/>
<accession>A0A1I0CNJ2</accession>
<dbReference type="STRING" id="1123402.SAMN02583745_01699"/>